<dbReference type="Proteomes" id="UP000006380">
    <property type="component" value="Chromosome"/>
</dbReference>
<dbReference type="AlphaFoldDB" id="A7H0D2"/>
<sequence length="554" mass="65829">MQTGNRAQEIKDRFIELFKREHAICMALNGKWGVGKTYFWNKFVEEEFKEQFPKKQVAYVSLFGIDSIEKIEENILMQIFIRNKIIDVASKVLSADLSKDVGNMLGGLTLGINLSVSSLLSAIKRDEFKDIVVCFDDFERKSNKLPMKDIFGFISKIKEQKNCHIVMIFNTDEVKFNGVEKYKDKIIDYEFNYDPTVEDTYKIVKDELKFFKDYPLEYFKLHKLNNIRVMRRVVNALNDFGFLEEELKDFEYTRKRLVKDIMEIATINTISLNINFEELNQYSFSYFAEDLKEEEHKEDFDKIIEYMHIDHLEPQRIREEVISYIGKSIVDKEIIKDIVHFIKLKEDKYKELSEYQYRLQCDFSINIEEYCEKVKKIFEDDGDMVNVVGANSFMFYMDLIKRFNLQKSLEYQNFAVENLKKILEKSDELPTDELYNIIDFDPQLKSYHDQLLNGKDKAKISTKEGILYILENKNENDFKELEKVDDEVLKNFILTDWKFCLGVLRFLDSRFSTYSGFKGLVSKFIRIFKTINSKRHDIQSAEILKRLNQTRNKN</sequence>
<dbReference type="Pfam" id="PF07693">
    <property type="entry name" value="KAP_NTPase"/>
    <property type="match status" value="1"/>
</dbReference>
<gene>
    <name evidence="2" type="ORF">CCV52592_0416</name>
</gene>
<dbReference type="KEGG" id="ccv:CCV52592_0416"/>
<dbReference type="OrthoDB" id="88903at2"/>
<reference evidence="2" key="1">
    <citation type="submission" date="2016-07" db="EMBL/GenBank/DDBJ databases">
        <title>Comparative genomics of the Campylobacter concisus group.</title>
        <authorList>
            <person name="Miller W.G."/>
            <person name="Yee E."/>
            <person name="Chapman M.H."/>
            <person name="Huynh S."/>
            <person name="Bono J.L."/>
            <person name="On S.L.W."/>
            <person name="StLeger J."/>
            <person name="Foster G."/>
            <person name="Parker C.T."/>
        </authorList>
    </citation>
    <scope>NUCLEOTIDE SEQUENCE</scope>
    <source>
        <strain evidence="2">525.92</strain>
    </source>
</reference>
<dbReference type="EMBL" id="CP000767">
    <property type="protein sequence ID" value="EAT99908.3"/>
    <property type="molecule type" value="Genomic_DNA"/>
</dbReference>
<evidence type="ECO:0000313" key="3">
    <source>
        <dbReference type="Proteomes" id="UP000006380"/>
    </source>
</evidence>
<organism evidence="2 3">
    <name type="scientific">Campylobacter curvus (strain 525.92)</name>
    <dbReference type="NCBI Taxonomy" id="360105"/>
    <lineage>
        <taxon>Bacteria</taxon>
        <taxon>Pseudomonadati</taxon>
        <taxon>Campylobacterota</taxon>
        <taxon>Epsilonproteobacteria</taxon>
        <taxon>Campylobacterales</taxon>
        <taxon>Campylobacteraceae</taxon>
        <taxon>Campylobacter</taxon>
    </lineage>
</organism>
<accession>A7H0D2</accession>
<dbReference type="InterPro" id="IPR011646">
    <property type="entry name" value="KAP_P-loop"/>
</dbReference>
<evidence type="ECO:0000313" key="2">
    <source>
        <dbReference type="EMBL" id="EAT99908.3"/>
    </source>
</evidence>
<evidence type="ECO:0000259" key="1">
    <source>
        <dbReference type="Pfam" id="PF07693"/>
    </source>
</evidence>
<name>A7H0D2_CAMC5</name>
<protein>
    <recommendedName>
        <fullName evidence="1">KAP NTPase domain-containing protein</fullName>
    </recommendedName>
</protein>
<dbReference type="STRING" id="360105.CCV52592_0416"/>
<proteinExistence type="predicted"/>
<keyword evidence="3" id="KW-1185">Reference proteome</keyword>
<dbReference type="Gene3D" id="3.40.50.300">
    <property type="entry name" value="P-loop containing nucleotide triphosphate hydrolases"/>
    <property type="match status" value="1"/>
</dbReference>
<dbReference type="SUPFAM" id="SSF52540">
    <property type="entry name" value="P-loop containing nucleoside triphosphate hydrolases"/>
    <property type="match status" value="1"/>
</dbReference>
<dbReference type="RefSeq" id="WP_147522789.1">
    <property type="nucleotide sequence ID" value="NC_009715.2"/>
</dbReference>
<dbReference type="InterPro" id="IPR027417">
    <property type="entry name" value="P-loop_NTPase"/>
</dbReference>
<feature type="domain" description="KAP NTPase" evidence="1">
    <location>
        <begin position="21"/>
        <end position="79"/>
    </location>
</feature>